<dbReference type="AlphaFoldDB" id="A0AAY4ARI4"/>
<organism evidence="1 2">
    <name type="scientific">Denticeps clupeoides</name>
    <name type="common">denticle herring</name>
    <dbReference type="NCBI Taxonomy" id="299321"/>
    <lineage>
        <taxon>Eukaryota</taxon>
        <taxon>Metazoa</taxon>
        <taxon>Chordata</taxon>
        <taxon>Craniata</taxon>
        <taxon>Vertebrata</taxon>
        <taxon>Euteleostomi</taxon>
        <taxon>Actinopterygii</taxon>
        <taxon>Neopterygii</taxon>
        <taxon>Teleostei</taxon>
        <taxon>Clupei</taxon>
        <taxon>Clupeiformes</taxon>
        <taxon>Denticipitoidei</taxon>
        <taxon>Denticipitidae</taxon>
        <taxon>Denticeps</taxon>
    </lineage>
</organism>
<dbReference type="PANTHER" id="PTHR45913">
    <property type="entry name" value="EPM2A-INTERACTING PROTEIN 1"/>
    <property type="match status" value="1"/>
</dbReference>
<evidence type="ECO:0000313" key="1">
    <source>
        <dbReference type="Ensembl" id="ENSDCDP00010011438.1"/>
    </source>
</evidence>
<dbReference type="PANTHER" id="PTHR45913:SF9">
    <property type="entry name" value="GENERAL TRANSCRIPTION FACTOR II-I REPEAT DOMAIN-CONTAINING PROTEIN 2-LIKE-RELATED"/>
    <property type="match status" value="1"/>
</dbReference>
<dbReference type="GeneTree" id="ENSGT00950000182812"/>
<reference evidence="1" key="3">
    <citation type="submission" date="2025-09" db="UniProtKB">
        <authorList>
            <consortium name="Ensembl"/>
        </authorList>
    </citation>
    <scope>IDENTIFICATION</scope>
</reference>
<accession>A0AAY4ARI4</accession>
<sequence length="425" mass="47258">MLGGRTFFTDINAKTICLIGNQSVAVLKEHNIRRHHETKHAAFSQFKGDARKNKTRELLAKLHRQQGSLTRPSTAQDRATRASFEINALITWTGRSFSTGDFGKECLSIAATIMCPSQAKTFSRISLSPNTVTRDIKEQFKAKAAGFVAFSLACDESTDISDSAQLLVFIRGDLFAAVEQVLDTNGLSWEKLVGIRTDGAPAMLGRKAGLASLISQKVPQCGGKVAKHHCILHQEQLCARSVGAINTIESALTPPVQSSSRGGEVDFFELRRVIAVFLTSKNSDTQVPTDENWFCDMAFMVDITDLLNTLNIQLQGKDQIITEPFDHITLSHFFPGNLAHFPSLREVNLVKQRLPEYAALLRHLDQDFALRFEDFRERRGVILTLFGSTYICEQTFNVMNLNKSRLRSTLTDPHLQDILTLSAAT</sequence>
<name>A0AAY4ARI4_9TELE</name>
<evidence type="ECO:0008006" key="3">
    <source>
        <dbReference type="Google" id="ProtNLM"/>
    </source>
</evidence>
<proteinExistence type="predicted"/>
<reference evidence="1 2" key="1">
    <citation type="submission" date="2020-06" db="EMBL/GenBank/DDBJ databases">
        <authorList>
            <consortium name="Wellcome Sanger Institute Data Sharing"/>
        </authorList>
    </citation>
    <scope>NUCLEOTIDE SEQUENCE [LARGE SCALE GENOMIC DNA]</scope>
</reference>
<dbReference type="Proteomes" id="UP000694580">
    <property type="component" value="Chromosome 9"/>
</dbReference>
<evidence type="ECO:0000313" key="2">
    <source>
        <dbReference type="Proteomes" id="UP000694580"/>
    </source>
</evidence>
<keyword evidence="2" id="KW-1185">Reference proteome</keyword>
<dbReference type="Ensembl" id="ENSDCDT00010011963.1">
    <property type="protein sequence ID" value="ENSDCDP00010011438.1"/>
    <property type="gene ID" value="ENSDCDG00010005079.1"/>
</dbReference>
<reference evidence="1" key="2">
    <citation type="submission" date="2025-08" db="UniProtKB">
        <authorList>
            <consortium name="Ensembl"/>
        </authorList>
    </citation>
    <scope>IDENTIFICATION</scope>
</reference>
<protein>
    <recommendedName>
        <fullName evidence="3">Transposase</fullName>
    </recommendedName>
</protein>